<feature type="non-terminal residue" evidence="1">
    <location>
        <position position="99"/>
    </location>
</feature>
<dbReference type="AlphaFoldDB" id="A0A1B6D0B9"/>
<sequence length="99" mass="11284">SYELLEREGALLYGDSRSCSLGSAEDQLPEDEMFLMDDDFDTRNGSDVEKRLGYVEPRYGDIGFNEFNEKCKQGFAIKRGVEFEEFDAKCKPGMVIGYD</sequence>
<evidence type="ECO:0000313" key="1">
    <source>
        <dbReference type="EMBL" id="JAS19116.1"/>
    </source>
</evidence>
<gene>
    <name evidence="1" type="ORF">g.2072</name>
</gene>
<accession>A0A1B6D0B9</accession>
<protein>
    <submittedName>
        <fullName evidence="1">Uncharacterized protein</fullName>
    </submittedName>
</protein>
<dbReference type="EMBL" id="GEDC01018182">
    <property type="protein sequence ID" value="JAS19116.1"/>
    <property type="molecule type" value="Transcribed_RNA"/>
</dbReference>
<feature type="non-terminal residue" evidence="1">
    <location>
        <position position="1"/>
    </location>
</feature>
<name>A0A1B6D0B9_9HEMI</name>
<proteinExistence type="predicted"/>
<reference evidence="1" key="1">
    <citation type="submission" date="2015-12" db="EMBL/GenBank/DDBJ databases">
        <title>De novo transcriptome assembly of four potential Pierce s Disease insect vectors from Arizona vineyards.</title>
        <authorList>
            <person name="Tassone E.E."/>
        </authorList>
    </citation>
    <scope>NUCLEOTIDE SEQUENCE</scope>
</reference>
<organism evidence="1">
    <name type="scientific">Clastoptera arizonana</name>
    <name type="common">Arizona spittle bug</name>
    <dbReference type="NCBI Taxonomy" id="38151"/>
    <lineage>
        <taxon>Eukaryota</taxon>
        <taxon>Metazoa</taxon>
        <taxon>Ecdysozoa</taxon>
        <taxon>Arthropoda</taxon>
        <taxon>Hexapoda</taxon>
        <taxon>Insecta</taxon>
        <taxon>Pterygota</taxon>
        <taxon>Neoptera</taxon>
        <taxon>Paraneoptera</taxon>
        <taxon>Hemiptera</taxon>
        <taxon>Auchenorrhyncha</taxon>
        <taxon>Cercopoidea</taxon>
        <taxon>Clastopteridae</taxon>
        <taxon>Clastoptera</taxon>
    </lineage>
</organism>